<proteinExistence type="predicted"/>
<gene>
    <name evidence="1" type="ORF">Raf01_32990</name>
</gene>
<accession>A0A8J3QSF9</accession>
<dbReference type="EMBL" id="BONZ01000031">
    <property type="protein sequence ID" value="GIH15127.1"/>
    <property type="molecule type" value="Genomic_DNA"/>
</dbReference>
<keyword evidence="2" id="KW-1185">Reference proteome</keyword>
<protein>
    <submittedName>
        <fullName evidence="1">Uncharacterized protein</fullName>
    </submittedName>
</protein>
<reference evidence="1" key="1">
    <citation type="submission" date="2021-01" db="EMBL/GenBank/DDBJ databases">
        <title>Whole genome shotgun sequence of Rugosimonospora africana NBRC 104875.</title>
        <authorList>
            <person name="Komaki H."/>
            <person name="Tamura T."/>
        </authorList>
    </citation>
    <scope>NUCLEOTIDE SEQUENCE</scope>
    <source>
        <strain evidence="1">NBRC 104875</strain>
    </source>
</reference>
<evidence type="ECO:0000313" key="2">
    <source>
        <dbReference type="Proteomes" id="UP000642748"/>
    </source>
</evidence>
<sequence length="601" mass="65626">MNLEPLDEARTARVMFLDYHRPAMPPGLYTMDVQQDVSGPRIAADSFPTQWQFTVAGDRFTLRPSDVYAVFPPDGSLGDHSDVLPHAVLTRSTMPWEYRADGASAPWLAVLLFTEDEQRTQAYREPAITTLGQLIPATSAPQWPGLDLDPAEHQDSDKVTVLDVQQRLLATLLPSAAEVSLLTHVRRAEDTDGNLIDDERSVVLGRRLPRSGGISVVHLVSVESRYHDGSFDFGTAAPDDYIRLISLKSWRFACADPAGDFTGLLTGLDRTPAALRLPPAEDPEAERHLAAGSVPLPHHLRPGRSTVSWYRGPLIPCDPPDELDLPVQSSAELIRYDPTLGLFDASYATAWELGRLLALRSQQLSASLYAWKRANAQAVRSAEANLLHPAWAPPDPVAALPPDVAAWFGDLRLLRGVPLRYLVPDERLLPPESIRFVRVDPVWADCLLDGAFSLGRLTGRLKPVDREQKSTLVDAVPAHPVVSGFLLRSSLVSGWPGLLVDGYDTGPGGQIRGVETLRRDLVAPDVLLCLFAGDVVRVEIHQRPEALHFGPAELPGDWRGADGVVDLDALVGALRTGPAFTSADFAARTVEGVPRVTFVRS</sequence>
<dbReference type="RefSeq" id="WP_203918772.1">
    <property type="nucleotide sequence ID" value="NZ_BONZ01000031.1"/>
</dbReference>
<dbReference type="AlphaFoldDB" id="A0A8J3QSF9"/>
<comment type="caution">
    <text evidence="1">The sequence shown here is derived from an EMBL/GenBank/DDBJ whole genome shotgun (WGS) entry which is preliminary data.</text>
</comment>
<dbReference type="Proteomes" id="UP000642748">
    <property type="component" value="Unassembled WGS sequence"/>
</dbReference>
<evidence type="ECO:0000313" key="1">
    <source>
        <dbReference type="EMBL" id="GIH15127.1"/>
    </source>
</evidence>
<organism evidence="1 2">
    <name type="scientific">Rugosimonospora africana</name>
    <dbReference type="NCBI Taxonomy" id="556532"/>
    <lineage>
        <taxon>Bacteria</taxon>
        <taxon>Bacillati</taxon>
        <taxon>Actinomycetota</taxon>
        <taxon>Actinomycetes</taxon>
        <taxon>Micromonosporales</taxon>
        <taxon>Micromonosporaceae</taxon>
        <taxon>Rugosimonospora</taxon>
    </lineage>
</organism>
<name>A0A8J3QSF9_9ACTN</name>